<dbReference type="InterPro" id="IPR013762">
    <property type="entry name" value="Integrase-like_cat_sf"/>
</dbReference>
<dbReference type="GO" id="GO:0015074">
    <property type="term" value="P:DNA integration"/>
    <property type="evidence" value="ECO:0007669"/>
    <property type="project" value="UniProtKB-KW"/>
</dbReference>
<dbReference type="SUPFAM" id="SSF56349">
    <property type="entry name" value="DNA breaking-rejoining enzymes"/>
    <property type="match status" value="1"/>
</dbReference>
<reference evidence="6 7" key="1">
    <citation type="submission" date="2017-07" db="EMBL/GenBank/DDBJ databases">
        <title>Tamlnaduibacter salinus (Mi-7) genome sequencing.</title>
        <authorList>
            <person name="Verma A."/>
            <person name="Krishnamurthi S."/>
        </authorList>
    </citation>
    <scope>NUCLEOTIDE SEQUENCE [LARGE SCALE GENOMIC DNA]</scope>
    <source>
        <strain evidence="6 7">Mi-7</strain>
    </source>
</reference>
<protein>
    <recommendedName>
        <fullName evidence="5">Core-binding (CB) domain-containing protein</fullName>
    </recommendedName>
</protein>
<dbReference type="EMBL" id="NMPM01000020">
    <property type="protein sequence ID" value="PAV26563.1"/>
    <property type="molecule type" value="Genomic_DNA"/>
</dbReference>
<gene>
    <name evidence="6" type="ORF">CF392_04975</name>
</gene>
<dbReference type="PROSITE" id="PS51900">
    <property type="entry name" value="CB"/>
    <property type="match status" value="1"/>
</dbReference>
<keyword evidence="2" id="KW-0233">DNA recombination</keyword>
<keyword evidence="7" id="KW-1185">Reference proteome</keyword>
<evidence type="ECO:0000256" key="4">
    <source>
        <dbReference type="SAM" id="MobiDB-lite"/>
    </source>
</evidence>
<organism evidence="6 7">
    <name type="scientific">Tamilnaduibacter salinus</name>
    <dbReference type="NCBI Taxonomy" id="1484056"/>
    <lineage>
        <taxon>Bacteria</taxon>
        <taxon>Pseudomonadati</taxon>
        <taxon>Pseudomonadota</taxon>
        <taxon>Gammaproteobacteria</taxon>
        <taxon>Pseudomonadales</taxon>
        <taxon>Marinobacteraceae</taxon>
        <taxon>Tamilnaduibacter</taxon>
    </lineage>
</organism>
<evidence type="ECO:0000256" key="3">
    <source>
        <dbReference type="PROSITE-ProRule" id="PRU01248"/>
    </source>
</evidence>
<dbReference type="Gene3D" id="1.10.443.10">
    <property type="entry name" value="Intergrase catalytic core"/>
    <property type="match status" value="1"/>
</dbReference>
<feature type="region of interest" description="Disordered" evidence="4">
    <location>
        <begin position="23"/>
        <end position="42"/>
    </location>
</feature>
<feature type="compositionally biased region" description="Basic residues" evidence="4">
    <location>
        <begin position="24"/>
        <end position="35"/>
    </location>
</feature>
<evidence type="ECO:0000259" key="5">
    <source>
        <dbReference type="PROSITE" id="PS51900"/>
    </source>
</evidence>
<keyword evidence="1" id="KW-0229">DNA integration</keyword>
<comment type="caution">
    <text evidence="6">The sequence shown here is derived from an EMBL/GenBank/DDBJ whole genome shotgun (WGS) entry which is preliminary data.</text>
</comment>
<dbReference type="InterPro" id="IPR044068">
    <property type="entry name" value="CB"/>
</dbReference>
<dbReference type="InterPro" id="IPR024456">
    <property type="entry name" value="Integrase_catalytic_putative"/>
</dbReference>
<evidence type="ECO:0000256" key="2">
    <source>
        <dbReference type="ARBA" id="ARBA00023172"/>
    </source>
</evidence>
<dbReference type="AlphaFoldDB" id="A0A2A2I6A1"/>
<name>A0A2A2I6A1_9GAMM</name>
<keyword evidence="3" id="KW-0238">DNA-binding</keyword>
<feature type="domain" description="Core-binding (CB)" evidence="5">
    <location>
        <begin position="49"/>
        <end position="144"/>
    </location>
</feature>
<dbReference type="GO" id="GO:0003677">
    <property type="term" value="F:DNA binding"/>
    <property type="evidence" value="ECO:0007669"/>
    <property type="project" value="UniProtKB-UniRule"/>
</dbReference>
<evidence type="ECO:0000313" key="6">
    <source>
        <dbReference type="EMBL" id="PAV26563.1"/>
    </source>
</evidence>
<evidence type="ECO:0000313" key="7">
    <source>
        <dbReference type="Proteomes" id="UP000218332"/>
    </source>
</evidence>
<sequence>MACRAHLYIHLIIEEVVMSNKQVSRGRRSSRKKRPSSKENFGKGRQLGYAVREALDDYYSRVSHYNTRATHKRRAVTFIHFCRRHGVADARDIDREFVLSFGQYVRQRIEGEYQWPDGTVDAQVSVAYAHNLISTMNVIMRAFRGDNALKISGKEVLGVCRKSVRTREIQADVVDTKDAVDRAMVEGFCLAAAVMMLARAWGMRVREAILADLDRMMREIKRTGEAAILEGCKGGRKSRDRTVRANEFRMEALRFAIEVRPKGSKNLLSESDTVKRFLLREINPCRLILKKAGVPSFQELRAGFAQDVYEEILEGPSPLKQPIRDQVMDRIARAEVSRQLGHNRISVASSYIGGTRHAA</sequence>
<proteinExistence type="predicted"/>
<accession>A0A2A2I6A1</accession>
<dbReference type="Proteomes" id="UP000218332">
    <property type="component" value="Unassembled WGS sequence"/>
</dbReference>
<dbReference type="Pfam" id="PF12835">
    <property type="entry name" value="Integrase_1"/>
    <property type="match status" value="1"/>
</dbReference>
<dbReference type="InterPro" id="IPR011010">
    <property type="entry name" value="DNA_brk_join_enz"/>
</dbReference>
<dbReference type="GO" id="GO:0006310">
    <property type="term" value="P:DNA recombination"/>
    <property type="evidence" value="ECO:0007669"/>
    <property type="project" value="UniProtKB-KW"/>
</dbReference>
<evidence type="ECO:0000256" key="1">
    <source>
        <dbReference type="ARBA" id="ARBA00022908"/>
    </source>
</evidence>